<evidence type="ECO:0000313" key="2">
    <source>
        <dbReference type="EMBL" id="GAW02169.1"/>
    </source>
</evidence>
<feature type="compositionally biased region" description="Polar residues" evidence="1">
    <location>
        <begin position="49"/>
        <end position="60"/>
    </location>
</feature>
<gene>
    <name evidence="2" type="ORF">LENED_003805</name>
</gene>
<organism evidence="2 3">
    <name type="scientific">Lentinula edodes</name>
    <name type="common">Shiitake mushroom</name>
    <name type="synonym">Lentinus edodes</name>
    <dbReference type="NCBI Taxonomy" id="5353"/>
    <lineage>
        <taxon>Eukaryota</taxon>
        <taxon>Fungi</taxon>
        <taxon>Dikarya</taxon>
        <taxon>Basidiomycota</taxon>
        <taxon>Agaricomycotina</taxon>
        <taxon>Agaricomycetes</taxon>
        <taxon>Agaricomycetidae</taxon>
        <taxon>Agaricales</taxon>
        <taxon>Marasmiineae</taxon>
        <taxon>Omphalotaceae</taxon>
        <taxon>Lentinula</taxon>
    </lineage>
</organism>
<reference evidence="2 3" key="2">
    <citation type="submission" date="2017-02" db="EMBL/GenBank/DDBJ databases">
        <title>A genome survey and senescence transcriptome analysis in Lentinula edodes.</title>
        <authorList>
            <person name="Sakamoto Y."/>
            <person name="Nakade K."/>
            <person name="Sato S."/>
            <person name="Yoshida Y."/>
            <person name="Miyazaki K."/>
            <person name="Natsume S."/>
            <person name="Konno N."/>
        </authorList>
    </citation>
    <scope>NUCLEOTIDE SEQUENCE [LARGE SCALE GENOMIC DNA]</scope>
    <source>
        <strain evidence="2 3">NBRC 111202</strain>
    </source>
</reference>
<sequence>MAKLTGRSRGIDELNAGLSEEVGVEMGRLGSDGEIMLNLLNGAMSRTTASCTKCSPSASPANEGPASVNLPEFEASMTFKAPQDDPIGDYDSQEDPTANRFTF</sequence>
<dbReference type="Proteomes" id="UP000188533">
    <property type="component" value="Unassembled WGS sequence"/>
</dbReference>
<accession>A0A1Q3E557</accession>
<evidence type="ECO:0000313" key="3">
    <source>
        <dbReference type="Proteomes" id="UP000188533"/>
    </source>
</evidence>
<keyword evidence="3" id="KW-1185">Reference proteome</keyword>
<name>A0A1Q3E557_LENED</name>
<proteinExistence type="predicted"/>
<comment type="caution">
    <text evidence="2">The sequence shown here is derived from an EMBL/GenBank/DDBJ whole genome shotgun (WGS) entry which is preliminary data.</text>
</comment>
<protein>
    <submittedName>
        <fullName evidence="2">Uncharacterized protein</fullName>
    </submittedName>
</protein>
<feature type="region of interest" description="Disordered" evidence="1">
    <location>
        <begin position="79"/>
        <end position="103"/>
    </location>
</feature>
<feature type="region of interest" description="Disordered" evidence="1">
    <location>
        <begin position="49"/>
        <end position="68"/>
    </location>
</feature>
<dbReference type="EMBL" id="BDGU01000086">
    <property type="protein sequence ID" value="GAW02169.1"/>
    <property type="molecule type" value="Genomic_DNA"/>
</dbReference>
<evidence type="ECO:0000256" key="1">
    <source>
        <dbReference type="SAM" id="MobiDB-lite"/>
    </source>
</evidence>
<reference evidence="2 3" key="1">
    <citation type="submission" date="2016-08" db="EMBL/GenBank/DDBJ databases">
        <authorList>
            <consortium name="Lentinula edodes genome sequencing consortium"/>
            <person name="Sakamoto Y."/>
            <person name="Nakade K."/>
            <person name="Sato S."/>
            <person name="Yoshida Y."/>
            <person name="Miyazaki K."/>
            <person name="Natsume S."/>
            <person name="Konno N."/>
        </authorList>
    </citation>
    <scope>NUCLEOTIDE SEQUENCE [LARGE SCALE GENOMIC DNA]</scope>
    <source>
        <strain evidence="2 3">NBRC 111202</strain>
    </source>
</reference>
<dbReference type="AlphaFoldDB" id="A0A1Q3E557"/>